<dbReference type="RefSeq" id="WP_343891802.1">
    <property type="nucleotide sequence ID" value="NZ_BAAAEH010000047.1"/>
</dbReference>
<comment type="caution">
    <text evidence="1">The sequence shown here is derived from an EMBL/GenBank/DDBJ whole genome shotgun (WGS) entry which is preliminary data.</text>
</comment>
<reference evidence="1 2" key="1">
    <citation type="submission" date="2024-05" db="EMBL/GenBank/DDBJ databases">
        <authorList>
            <person name="Liu Q."/>
            <person name="Xin Y.-H."/>
        </authorList>
    </citation>
    <scope>NUCLEOTIDE SEQUENCE [LARGE SCALE GENOMIC DNA]</scope>
    <source>
        <strain evidence="1 2">CGMCC 1.10181</strain>
    </source>
</reference>
<proteinExistence type="predicted"/>
<evidence type="ECO:0000313" key="2">
    <source>
        <dbReference type="Proteomes" id="UP001419910"/>
    </source>
</evidence>
<evidence type="ECO:0000313" key="1">
    <source>
        <dbReference type="EMBL" id="MEN2789148.1"/>
    </source>
</evidence>
<accession>A0ABU9Y009</accession>
<gene>
    <name evidence="1" type="ORF">ABC974_05885</name>
</gene>
<protein>
    <submittedName>
        <fullName evidence="1">Uncharacterized protein</fullName>
    </submittedName>
</protein>
<keyword evidence="2" id="KW-1185">Reference proteome</keyword>
<dbReference type="Proteomes" id="UP001419910">
    <property type="component" value="Unassembled WGS sequence"/>
</dbReference>
<dbReference type="EMBL" id="JBDIME010000003">
    <property type="protein sequence ID" value="MEN2789148.1"/>
    <property type="molecule type" value="Genomic_DNA"/>
</dbReference>
<organism evidence="1 2">
    <name type="scientific">Sphingomonas oligophenolica</name>
    <dbReference type="NCBI Taxonomy" id="301154"/>
    <lineage>
        <taxon>Bacteria</taxon>
        <taxon>Pseudomonadati</taxon>
        <taxon>Pseudomonadota</taxon>
        <taxon>Alphaproteobacteria</taxon>
        <taxon>Sphingomonadales</taxon>
        <taxon>Sphingomonadaceae</taxon>
        <taxon>Sphingomonas</taxon>
    </lineage>
</organism>
<sequence>MIDVVGLTRNIDAVSAALDIDLAALLAATSPKERHALRISVERCTLELQRLLYQLVTLPFVGDAAL</sequence>
<name>A0ABU9Y009_9SPHN</name>